<dbReference type="Gene3D" id="3.40.50.2300">
    <property type="match status" value="1"/>
</dbReference>
<dbReference type="PROSITE" id="PS50110">
    <property type="entry name" value="RESPONSE_REGULATORY"/>
    <property type="match status" value="1"/>
</dbReference>
<dbReference type="EMBL" id="BBML01000004">
    <property type="protein sequence ID" value="GAK96939.1"/>
    <property type="molecule type" value="Genomic_DNA"/>
</dbReference>
<dbReference type="InterPro" id="IPR011006">
    <property type="entry name" value="CheY-like_superfamily"/>
</dbReference>
<evidence type="ECO:0000313" key="4">
    <source>
        <dbReference type="Proteomes" id="UP000029221"/>
    </source>
</evidence>
<dbReference type="GO" id="GO:0000160">
    <property type="term" value="P:phosphorelay signal transduction system"/>
    <property type="evidence" value="ECO:0007669"/>
    <property type="project" value="InterPro"/>
</dbReference>
<feature type="modified residue" description="4-aspartylphosphate" evidence="1">
    <location>
        <position position="59"/>
    </location>
</feature>
<reference evidence="3" key="1">
    <citation type="journal article" date="2014" name="Genome Announc.">
        <title>Draft Genome Sequences of Marine Flavobacterium Nonlabens Strains NR17, NR24, NR27, NR32, NR33, and Ara13.</title>
        <authorList>
            <person name="Nakanishi M."/>
            <person name="Meirelles P."/>
            <person name="Suzuki R."/>
            <person name="Takatani N."/>
            <person name="Mino S."/>
            <person name="Suda W."/>
            <person name="Oshima K."/>
            <person name="Hattori M."/>
            <person name="Ohkuma M."/>
            <person name="Hosokawa M."/>
            <person name="Miyashita K."/>
            <person name="Thompson F.L."/>
            <person name="Niwa A."/>
            <person name="Sawabe T."/>
            <person name="Sawabe T."/>
        </authorList>
    </citation>
    <scope>NUCLEOTIDE SEQUENCE [LARGE SCALE GENOMIC DNA]</scope>
    <source>
        <strain evidence="3">JCM 19294</strain>
    </source>
</reference>
<evidence type="ECO:0000313" key="3">
    <source>
        <dbReference type="EMBL" id="GAK96939.1"/>
    </source>
</evidence>
<comment type="caution">
    <text evidence="3">The sequence shown here is derived from an EMBL/GenBank/DDBJ whole genome shotgun (WGS) entry which is preliminary data.</text>
</comment>
<feature type="domain" description="Response regulatory" evidence="2">
    <location>
        <begin position="4"/>
        <end position="132"/>
    </location>
</feature>
<keyword evidence="4" id="KW-1185">Reference proteome</keyword>
<organism evidence="3 4">
    <name type="scientific">Nonlabens tegetincola</name>
    <dbReference type="NCBI Taxonomy" id="323273"/>
    <lineage>
        <taxon>Bacteria</taxon>
        <taxon>Pseudomonadati</taxon>
        <taxon>Bacteroidota</taxon>
        <taxon>Flavobacteriia</taxon>
        <taxon>Flavobacteriales</taxon>
        <taxon>Flavobacteriaceae</taxon>
        <taxon>Nonlabens</taxon>
    </lineage>
</organism>
<dbReference type="Proteomes" id="UP000029221">
    <property type="component" value="Unassembled WGS sequence"/>
</dbReference>
<evidence type="ECO:0000256" key="1">
    <source>
        <dbReference type="PROSITE-ProRule" id="PRU00169"/>
    </source>
</evidence>
<evidence type="ECO:0000259" key="2">
    <source>
        <dbReference type="PROSITE" id="PS50110"/>
    </source>
</evidence>
<dbReference type="InterPro" id="IPR001789">
    <property type="entry name" value="Sig_transdc_resp-reg_receiver"/>
</dbReference>
<keyword evidence="1" id="KW-0597">Phosphoprotein</keyword>
<dbReference type="RefSeq" id="WP_042278506.1">
    <property type="nucleotide sequence ID" value="NZ_BBML01000004.1"/>
</dbReference>
<dbReference type="eggNOG" id="COG2197">
    <property type="taxonomic scope" value="Bacteria"/>
</dbReference>
<accession>A0A090Q1H5</accession>
<dbReference type="AlphaFoldDB" id="A0A090Q1H5"/>
<protein>
    <recommendedName>
        <fullName evidence="2">Response regulatory domain-containing protein</fullName>
    </recommendedName>
</protein>
<name>A0A090Q1H5_9FLAO</name>
<gene>
    <name evidence="3" type="ORF">JCM19294_445</name>
</gene>
<proteinExistence type="predicted"/>
<dbReference type="SUPFAM" id="SSF52172">
    <property type="entry name" value="CheY-like"/>
    <property type="match status" value="1"/>
</dbReference>
<sequence length="221" mass="24944">MFKKVLISDDYSSINQGVFAILDQLGITKVKQVQYCDDAYLEIKSAILNEEPYDLFITDLNFKTDHRQQKYTSGEELAAQLRNEYPDFKMIVYSVEDRLQKVRYLINSIKVNAFVCKGRDGLKDLSKAITAVDQDQIFLSGAVQQALNPKNNLEINDYDIELLSLLASGQSKEAISKQFKVNGITPSSLSSIEKKQAKLLLQFRANNATHLISIVKDLGLI</sequence>